<accession>A0A2S6ZGY1</accession>
<proteinExistence type="predicted"/>
<dbReference type="AlphaFoldDB" id="A0A2S6ZGY1"/>
<gene>
    <name evidence="3" type="ORF">XthCFBP4691_07735</name>
</gene>
<dbReference type="Proteomes" id="UP000239898">
    <property type="component" value="Unassembled WGS sequence"/>
</dbReference>
<feature type="domain" description="Peptidase S26" evidence="2">
    <location>
        <begin position="8"/>
        <end position="170"/>
    </location>
</feature>
<protein>
    <recommendedName>
        <fullName evidence="2">Peptidase S26 domain-containing protein</fullName>
    </recommendedName>
</protein>
<dbReference type="EMBL" id="MIGX01000027">
    <property type="protein sequence ID" value="PPT91409.1"/>
    <property type="molecule type" value="Genomic_DNA"/>
</dbReference>
<keyword evidence="1" id="KW-0472">Membrane</keyword>
<dbReference type="InterPro" id="IPR036286">
    <property type="entry name" value="LexA/Signal_pep-like_sf"/>
</dbReference>
<evidence type="ECO:0000256" key="1">
    <source>
        <dbReference type="SAM" id="Phobius"/>
    </source>
</evidence>
<feature type="transmembrane region" description="Helical" evidence="1">
    <location>
        <begin position="7"/>
        <end position="28"/>
    </location>
</feature>
<name>A0A2S6ZGY1_9XANT</name>
<dbReference type="GO" id="GO:0004252">
    <property type="term" value="F:serine-type endopeptidase activity"/>
    <property type="evidence" value="ECO:0007669"/>
    <property type="project" value="InterPro"/>
</dbReference>
<sequence>MIRLRRLFHALAIAAIIVGGVILAAYGMELAGLRFYVNLTPSVPRGIYLVDTTQRAPVAGQYVLFVPPADAAKLLYGRDYLRPGAPLVKTVQGMPGDTYCIADDGIRIGGKVLGPVSSIDSKGRDLPRIRGCYTIQDGAFLPLGLGLPNSFDGRYFGAVSDHLIIGHARLLIGL</sequence>
<dbReference type="InterPro" id="IPR019533">
    <property type="entry name" value="Peptidase_S26"/>
</dbReference>
<dbReference type="Gene3D" id="2.10.109.10">
    <property type="entry name" value="Umud Fragment, subunit A"/>
    <property type="match status" value="1"/>
</dbReference>
<evidence type="ECO:0000259" key="2">
    <source>
        <dbReference type="Pfam" id="PF10502"/>
    </source>
</evidence>
<dbReference type="RefSeq" id="WP_128419883.1">
    <property type="nucleotide sequence ID" value="NZ_CP049018.1"/>
</dbReference>
<dbReference type="OrthoDB" id="5360818at2"/>
<evidence type="ECO:0000313" key="4">
    <source>
        <dbReference type="Proteomes" id="UP000239898"/>
    </source>
</evidence>
<dbReference type="Pfam" id="PF10502">
    <property type="entry name" value="Peptidase_S26"/>
    <property type="match status" value="1"/>
</dbReference>
<evidence type="ECO:0000313" key="3">
    <source>
        <dbReference type="EMBL" id="PPT91409.1"/>
    </source>
</evidence>
<dbReference type="SUPFAM" id="SSF51306">
    <property type="entry name" value="LexA/Signal peptidase"/>
    <property type="match status" value="1"/>
</dbReference>
<organism evidence="3 4">
    <name type="scientific">Xanthomonas theicola</name>
    <dbReference type="NCBI Taxonomy" id="56464"/>
    <lineage>
        <taxon>Bacteria</taxon>
        <taxon>Pseudomonadati</taxon>
        <taxon>Pseudomonadota</taxon>
        <taxon>Gammaproteobacteria</taxon>
        <taxon>Lysobacterales</taxon>
        <taxon>Lysobacteraceae</taxon>
        <taxon>Xanthomonas</taxon>
    </lineage>
</organism>
<keyword evidence="1" id="KW-1133">Transmembrane helix</keyword>
<keyword evidence="4" id="KW-1185">Reference proteome</keyword>
<comment type="caution">
    <text evidence="3">The sequence shown here is derived from an EMBL/GenBank/DDBJ whole genome shotgun (WGS) entry which is preliminary data.</text>
</comment>
<reference evidence="3 4" key="1">
    <citation type="submission" date="2016-08" db="EMBL/GenBank/DDBJ databases">
        <title>Evolution of the type three secretion system and type three effector repertoires in Xanthomonas.</title>
        <authorList>
            <person name="Merda D."/>
            <person name="Briand M."/>
            <person name="Bosis E."/>
            <person name="Rousseau C."/>
            <person name="Portier P."/>
            <person name="Jacques M.-A."/>
            <person name="Fischer-Le Saux M."/>
        </authorList>
    </citation>
    <scope>NUCLEOTIDE SEQUENCE [LARGE SCALE GENOMIC DNA]</scope>
    <source>
        <strain evidence="3 4">CFBP 4691</strain>
    </source>
</reference>
<dbReference type="GO" id="GO:0006465">
    <property type="term" value="P:signal peptide processing"/>
    <property type="evidence" value="ECO:0007669"/>
    <property type="project" value="InterPro"/>
</dbReference>
<keyword evidence="1" id="KW-0812">Transmembrane</keyword>